<comment type="caution">
    <text evidence="11">The sequence shown here is derived from an EMBL/GenBank/DDBJ whole genome shotgun (WGS) entry which is preliminary data.</text>
</comment>
<feature type="transmembrane region" description="Helical" evidence="9">
    <location>
        <begin position="341"/>
        <end position="359"/>
    </location>
</feature>
<dbReference type="InterPro" id="IPR038731">
    <property type="entry name" value="RgtA/B/C-like"/>
</dbReference>
<reference evidence="12" key="1">
    <citation type="submission" date="2023-07" db="EMBL/GenBank/DDBJ databases">
        <title>30 novel species of actinomycetes from the DSMZ collection.</title>
        <authorList>
            <person name="Nouioui I."/>
        </authorList>
    </citation>
    <scope>NUCLEOTIDE SEQUENCE [LARGE SCALE GENOMIC DNA]</scope>
    <source>
        <strain evidence="12">DSM 41982</strain>
    </source>
</reference>
<feature type="compositionally biased region" description="Low complexity" evidence="8">
    <location>
        <begin position="14"/>
        <end position="24"/>
    </location>
</feature>
<keyword evidence="7 9" id="KW-0472">Membrane</keyword>
<evidence type="ECO:0000256" key="8">
    <source>
        <dbReference type="SAM" id="MobiDB-lite"/>
    </source>
</evidence>
<feature type="domain" description="Glycosyltransferase RgtA/B/C/D-like" evidence="10">
    <location>
        <begin position="85"/>
        <end position="233"/>
    </location>
</feature>
<dbReference type="RefSeq" id="WP_093854289.1">
    <property type="nucleotide sequence ID" value="NZ_JAVRER010000020.1"/>
</dbReference>
<keyword evidence="6 9" id="KW-1133">Transmembrane helix</keyword>
<dbReference type="PANTHER" id="PTHR33908:SF11">
    <property type="entry name" value="MEMBRANE PROTEIN"/>
    <property type="match status" value="1"/>
</dbReference>
<evidence type="ECO:0000256" key="5">
    <source>
        <dbReference type="ARBA" id="ARBA00022692"/>
    </source>
</evidence>
<evidence type="ECO:0000313" key="12">
    <source>
        <dbReference type="Proteomes" id="UP001183607"/>
    </source>
</evidence>
<dbReference type="GO" id="GO:0009103">
    <property type="term" value="P:lipopolysaccharide biosynthetic process"/>
    <property type="evidence" value="ECO:0007669"/>
    <property type="project" value="UniProtKB-ARBA"/>
</dbReference>
<evidence type="ECO:0000256" key="1">
    <source>
        <dbReference type="ARBA" id="ARBA00004651"/>
    </source>
</evidence>
<dbReference type="InterPro" id="IPR050297">
    <property type="entry name" value="LipidA_mod_glycosyltrf_83"/>
</dbReference>
<feature type="transmembrane region" description="Helical" evidence="9">
    <location>
        <begin position="380"/>
        <end position="399"/>
    </location>
</feature>
<comment type="subcellular location">
    <subcellularLocation>
        <location evidence="1">Cell membrane</location>
        <topology evidence="1">Multi-pass membrane protein</topology>
    </subcellularLocation>
</comment>
<feature type="transmembrane region" description="Helical" evidence="9">
    <location>
        <begin position="267"/>
        <end position="289"/>
    </location>
</feature>
<feature type="transmembrane region" description="Helical" evidence="9">
    <location>
        <begin position="157"/>
        <end position="174"/>
    </location>
</feature>
<dbReference type="GO" id="GO:0016757">
    <property type="term" value="F:glycosyltransferase activity"/>
    <property type="evidence" value="ECO:0007669"/>
    <property type="project" value="UniProtKB-KW"/>
</dbReference>
<keyword evidence="5 9" id="KW-0812">Transmembrane</keyword>
<dbReference type="Proteomes" id="UP001183607">
    <property type="component" value="Unassembled WGS sequence"/>
</dbReference>
<evidence type="ECO:0000256" key="7">
    <source>
        <dbReference type="ARBA" id="ARBA00023136"/>
    </source>
</evidence>
<feature type="region of interest" description="Disordered" evidence="8">
    <location>
        <begin position="1"/>
        <end position="24"/>
    </location>
</feature>
<evidence type="ECO:0000256" key="3">
    <source>
        <dbReference type="ARBA" id="ARBA00022676"/>
    </source>
</evidence>
<keyword evidence="4 11" id="KW-0808">Transferase</keyword>
<accession>A0ABD5E634</accession>
<dbReference type="AlphaFoldDB" id="A0ABD5E634"/>
<evidence type="ECO:0000256" key="6">
    <source>
        <dbReference type="ARBA" id="ARBA00022989"/>
    </source>
</evidence>
<keyword evidence="2" id="KW-1003">Cell membrane</keyword>
<evidence type="ECO:0000256" key="4">
    <source>
        <dbReference type="ARBA" id="ARBA00022679"/>
    </source>
</evidence>
<organism evidence="11 12">
    <name type="scientific">Streptomyces evansiae</name>
    <dbReference type="NCBI Taxonomy" id="3075535"/>
    <lineage>
        <taxon>Bacteria</taxon>
        <taxon>Bacillati</taxon>
        <taxon>Actinomycetota</taxon>
        <taxon>Actinomycetes</taxon>
        <taxon>Kitasatosporales</taxon>
        <taxon>Streptomycetaceae</taxon>
        <taxon>Streptomyces</taxon>
    </lineage>
</organism>
<evidence type="ECO:0000259" key="10">
    <source>
        <dbReference type="Pfam" id="PF13231"/>
    </source>
</evidence>
<protein>
    <submittedName>
        <fullName evidence="11">Glycosyltransferase family 39 protein</fullName>
        <ecNumber evidence="11">2.4.-.-</ecNumber>
    </submittedName>
</protein>
<feature type="transmembrane region" description="Helical" evidence="9">
    <location>
        <begin position="218"/>
        <end position="247"/>
    </location>
</feature>
<keyword evidence="3 11" id="KW-0328">Glycosyltransferase</keyword>
<feature type="transmembrane region" description="Helical" evidence="9">
    <location>
        <begin position="106"/>
        <end position="124"/>
    </location>
</feature>
<dbReference type="EC" id="2.4.-.-" evidence="11"/>
<proteinExistence type="predicted"/>
<name>A0ABD5E634_9ACTN</name>
<feature type="transmembrane region" description="Helical" evidence="9">
    <location>
        <begin position="130"/>
        <end position="150"/>
    </location>
</feature>
<dbReference type="Pfam" id="PF13231">
    <property type="entry name" value="PMT_2"/>
    <property type="match status" value="1"/>
</dbReference>
<evidence type="ECO:0000256" key="9">
    <source>
        <dbReference type="SAM" id="Phobius"/>
    </source>
</evidence>
<dbReference type="GO" id="GO:0005886">
    <property type="term" value="C:plasma membrane"/>
    <property type="evidence" value="ECO:0007669"/>
    <property type="project" value="UniProtKB-SubCell"/>
</dbReference>
<sequence length="532" mass="56346">MAHVAVETGHRPKPAGTTPPRAAPAAGGGRAVLVRQMVLLSLLALLVRAPSFGRPFWSPDEGYLGTEAVLLRAGGTMYGDVVDRKPPLVPWLYEACFALAGPHGLWLVRVLAVGALALTGILVARLATRWWGHWAGLPAGVLTVAATAALPAPDAMAATFEVFLLPATVAAMYFGARRRYLLAGLAVAVATLTKQVGLAPLLPLAVQILAGRRRTREAAALVAGTVAPLALCALVLGVRPFTFWVFFSSGSYASSPPGPAEAAGRAGNALLCLLTAFALTLLLVPLLPWRNALRRPADRTRATAPPSPRDAARRDASRALAGWLPASMAAVAVGWHFYGHYFLQLTPPLALGSLWLVDITRRSGTGGRRSTRGGGPARTASVLVAGALVAAGAWTAAAVRSAPPGMTKVVHVATAVEERTAPGQRVFQWGMHPEIYWLSGRKPASRYLTAGLLTNFSGGGDPARVGRRYAVPGAWDRFRRELAASPPCLVVDDSAGTPYRLADYPELRNLLTRDYRRVATVDGARLYQRDTC</sequence>
<evidence type="ECO:0000313" key="11">
    <source>
        <dbReference type="EMBL" id="MDT0416765.1"/>
    </source>
</evidence>
<dbReference type="EMBL" id="JAVRER010000020">
    <property type="protein sequence ID" value="MDT0416765.1"/>
    <property type="molecule type" value="Genomic_DNA"/>
</dbReference>
<gene>
    <name evidence="11" type="ORF">RM574_14835</name>
</gene>
<evidence type="ECO:0000256" key="2">
    <source>
        <dbReference type="ARBA" id="ARBA00022475"/>
    </source>
</evidence>
<feature type="transmembrane region" description="Helical" evidence="9">
    <location>
        <begin position="319"/>
        <end position="335"/>
    </location>
</feature>
<dbReference type="PANTHER" id="PTHR33908">
    <property type="entry name" value="MANNOSYLTRANSFERASE YKCB-RELATED"/>
    <property type="match status" value="1"/>
</dbReference>